<protein>
    <submittedName>
        <fullName evidence="1">Uncharacterized protein</fullName>
    </submittedName>
</protein>
<name>A0AA39Q7Q0_9AGAR</name>
<organism evidence="1 2">
    <name type="scientific">Armillaria luteobubalina</name>
    <dbReference type="NCBI Taxonomy" id="153913"/>
    <lineage>
        <taxon>Eukaryota</taxon>
        <taxon>Fungi</taxon>
        <taxon>Dikarya</taxon>
        <taxon>Basidiomycota</taxon>
        <taxon>Agaricomycotina</taxon>
        <taxon>Agaricomycetes</taxon>
        <taxon>Agaricomycetidae</taxon>
        <taxon>Agaricales</taxon>
        <taxon>Marasmiineae</taxon>
        <taxon>Physalacriaceae</taxon>
        <taxon>Armillaria</taxon>
    </lineage>
</organism>
<dbReference type="EMBL" id="JAUEPU010000014">
    <property type="protein sequence ID" value="KAK0496699.1"/>
    <property type="molecule type" value="Genomic_DNA"/>
</dbReference>
<feature type="non-terminal residue" evidence="1">
    <location>
        <position position="1"/>
    </location>
</feature>
<dbReference type="AlphaFoldDB" id="A0AA39Q7Q0"/>
<evidence type="ECO:0000313" key="2">
    <source>
        <dbReference type="Proteomes" id="UP001175228"/>
    </source>
</evidence>
<evidence type="ECO:0000313" key="1">
    <source>
        <dbReference type="EMBL" id="KAK0496699.1"/>
    </source>
</evidence>
<comment type="caution">
    <text evidence="1">The sequence shown here is derived from an EMBL/GenBank/DDBJ whole genome shotgun (WGS) entry which is preliminary data.</text>
</comment>
<gene>
    <name evidence="1" type="ORF">EDD18DRAFT_1008615</name>
</gene>
<feature type="non-terminal residue" evidence="1">
    <location>
        <position position="57"/>
    </location>
</feature>
<accession>A0AA39Q7Q0</accession>
<reference evidence="1" key="1">
    <citation type="submission" date="2023-06" db="EMBL/GenBank/DDBJ databases">
        <authorList>
            <consortium name="Lawrence Berkeley National Laboratory"/>
            <person name="Ahrendt S."/>
            <person name="Sahu N."/>
            <person name="Indic B."/>
            <person name="Wong-Bajracharya J."/>
            <person name="Merenyi Z."/>
            <person name="Ke H.-M."/>
            <person name="Monk M."/>
            <person name="Kocsube S."/>
            <person name="Drula E."/>
            <person name="Lipzen A."/>
            <person name="Balint B."/>
            <person name="Henrissat B."/>
            <person name="Andreopoulos B."/>
            <person name="Martin F.M."/>
            <person name="Harder C.B."/>
            <person name="Rigling D."/>
            <person name="Ford K.L."/>
            <person name="Foster G.D."/>
            <person name="Pangilinan J."/>
            <person name="Papanicolaou A."/>
            <person name="Barry K."/>
            <person name="LaButti K."/>
            <person name="Viragh M."/>
            <person name="Koriabine M."/>
            <person name="Yan M."/>
            <person name="Riley R."/>
            <person name="Champramary S."/>
            <person name="Plett K.L."/>
            <person name="Tsai I.J."/>
            <person name="Slot J."/>
            <person name="Sipos G."/>
            <person name="Plett J."/>
            <person name="Nagy L.G."/>
            <person name="Grigoriev I.V."/>
        </authorList>
    </citation>
    <scope>NUCLEOTIDE SEQUENCE</scope>
    <source>
        <strain evidence="1">HWK02</strain>
    </source>
</reference>
<dbReference type="Proteomes" id="UP001175228">
    <property type="component" value="Unassembled WGS sequence"/>
</dbReference>
<sequence>LYKVSNDIYLPDILGTKEGIEALALFLDKLRAFMKTGSPKQPPMCHTLEEEECILED</sequence>
<keyword evidence="2" id="KW-1185">Reference proteome</keyword>
<proteinExistence type="predicted"/>